<dbReference type="Gene3D" id="1.25.40.420">
    <property type="match status" value="1"/>
</dbReference>
<name>H2YL50_CIOSA</name>
<dbReference type="Pfam" id="PF07707">
    <property type="entry name" value="BACK"/>
    <property type="match status" value="1"/>
</dbReference>
<protein>
    <recommendedName>
        <fullName evidence="4">BTB domain-containing protein</fullName>
    </recommendedName>
</protein>
<dbReference type="Pfam" id="PF00651">
    <property type="entry name" value="BTB"/>
    <property type="match status" value="1"/>
</dbReference>
<feature type="domain" description="BTB" evidence="4">
    <location>
        <begin position="171"/>
        <end position="242"/>
    </location>
</feature>
<feature type="compositionally biased region" description="Basic and acidic residues" evidence="3">
    <location>
        <begin position="393"/>
        <end position="402"/>
    </location>
</feature>
<organism evidence="5 6">
    <name type="scientific">Ciona savignyi</name>
    <name type="common">Pacific transparent sea squirt</name>
    <dbReference type="NCBI Taxonomy" id="51511"/>
    <lineage>
        <taxon>Eukaryota</taxon>
        <taxon>Metazoa</taxon>
        <taxon>Chordata</taxon>
        <taxon>Tunicata</taxon>
        <taxon>Ascidiacea</taxon>
        <taxon>Phlebobranchia</taxon>
        <taxon>Cionidae</taxon>
        <taxon>Ciona</taxon>
    </lineage>
</organism>
<reference evidence="6" key="1">
    <citation type="submission" date="2003-08" db="EMBL/GenBank/DDBJ databases">
        <authorList>
            <person name="Birren B."/>
            <person name="Nusbaum C."/>
            <person name="Abebe A."/>
            <person name="Abouelleil A."/>
            <person name="Adekoya E."/>
            <person name="Ait-zahra M."/>
            <person name="Allen N."/>
            <person name="Allen T."/>
            <person name="An P."/>
            <person name="Anderson M."/>
            <person name="Anderson S."/>
            <person name="Arachchi H."/>
            <person name="Armbruster J."/>
            <person name="Bachantsang P."/>
            <person name="Baldwin J."/>
            <person name="Barry A."/>
            <person name="Bayul T."/>
            <person name="Blitshsteyn B."/>
            <person name="Bloom T."/>
            <person name="Blye J."/>
            <person name="Boguslavskiy L."/>
            <person name="Borowsky M."/>
            <person name="Boukhgalter B."/>
            <person name="Brunache A."/>
            <person name="Butler J."/>
            <person name="Calixte N."/>
            <person name="Calvo S."/>
            <person name="Camarata J."/>
            <person name="Campo K."/>
            <person name="Chang J."/>
            <person name="Cheshatsang Y."/>
            <person name="Citroen M."/>
            <person name="Collymore A."/>
            <person name="Considine T."/>
            <person name="Cook A."/>
            <person name="Cooke P."/>
            <person name="Corum B."/>
            <person name="Cuomo C."/>
            <person name="David R."/>
            <person name="Dawoe T."/>
            <person name="Degray S."/>
            <person name="Dodge S."/>
            <person name="Dooley K."/>
            <person name="Dorje P."/>
            <person name="Dorjee K."/>
            <person name="Dorris L."/>
            <person name="Duffey N."/>
            <person name="Dupes A."/>
            <person name="Elkins T."/>
            <person name="Engels R."/>
            <person name="Erickson J."/>
            <person name="Farina A."/>
            <person name="Faro S."/>
            <person name="Ferreira P."/>
            <person name="Fischer H."/>
            <person name="Fitzgerald M."/>
            <person name="Foley K."/>
            <person name="Gage D."/>
            <person name="Galagan J."/>
            <person name="Gearin G."/>
            <person name="Gnerre S."/>
            <person name="Gnirke A."/>
            <person name="Goyette A."/>
            <person name="Graham J."/>
            <person name="Grandbois E."/>
            <person name="Gyaltsen K."/>
            <person name="Hafez N."/>
            <person name="Hagopian D."/>
            <person name="Hagos B."/>
            <person name="Hall J."/>
            <person name="Hatcher B."/>
            <person name="Heller A."/>
            <person name="Higgins H."/>
            <person name="Honan T."/>
            <person name="Horn A."/>
            <person name="Houde N."/>
            <person name="Hughes L."/>
            <person name="Hulme W."/>
            <person name="Husby E."/>
            <person name="Iliev I."/>
            <person name="Jaffe D."/>
            <person name="Jones C."/>
            <person name="Kamal M."/>
            <person name="Kamat A."/>
            <person name="Kamvysselis M."/>
            <person name="Karlsson E."/>
            <person name="Kells C."/>
            <person name="Kieu A."/>
            <person name="Kisner P."/>
            <person name="Kodira C."/>
            <person name="Kulbokas E."/>
            <person name="Labutti K."/>
            <person name="Lama D."/>
            <person name="Landers T."/>
            <person name="Leger J."/>
            <person name="Levine S."/>
            <person name="Lewis D."/>
            <person name="Lewis T."/>
            <person name="Lindblad-toh K."/>
            <person name="Liu X."/>
            <person name="Lokyitsang T."/>
            <person name="Lokyitsang Y."/>
            <person name="Lucien O."/>
            <person name="Lui A."/>
            <person name="Ma L.J."/>
            <person name="Mabbitt R."/>
            <person name="Macdonald J."/>
            <person name="Maclean C."/>
            <person name="Major J."/>
            <person name="Manning J."/>
            <person name="Marabella R."/>
            <person name="Maru K."/>
            <person name="Matthews C."/>
            <person name="Mauceli E."/>
            <person name="Mccarthy M."/>
            <person name="Mcdonough S."/>
            <person name="Mcghee T."/>
            <person name="Meldrim J."/>
            <person name="Meneus L."/>
            <person name="Mesirov J."/>
            <person name="Mihalev A."/>
            <person name="Mihova T."/>
            <person name="Mikkelsen T."/>
            <person name="Mlenga V."/>
            <person name="Moru K."/>
            <person name="Mozes J."/>
            <person name="Mulrain L."/>
            <person name="Munson G."/>
            <person name="Naylor J."/>
            <person name="Newes C."/>
            <person name="Nguyen C."/>
            <person name="Nguyen N."/>
            <person name="Nguyen T."/>
            <person name="Nicol R."/>
            <person name="Nielsen C."/>
            <person name="Nizzari M."/>
            <person name="Norbu C."/>
            <person name="Norbu N."/>
            <person name="O'donnell P."/>
            <person name="Okoawo O."/>
            <person name="O'leary S."/>
            <person name="Omotosho B."/>
            <person name="O'neill K."/>
            <person name="Osman S."/>
            <person name="Parker S."/>
            <person name="Perrin D."/>
            <person name="Phunkhang P."/>
            <person name="Piqani B."/>
            <person name="Purcell S."/>
            <person name="Rachupka T."/>
            <person name="Ramasamy U."/>
            <person name="Rameau R."/>
            <person name="Ray V."/>
            <person name="Raymond C."/>
            <person name="Retta R."/>
            <person name="Richardson S."/>
            <person name="Rise C."/>
            <person name="Rodriguez J."/>
            <person name="Rogers J."/>
            <person name="Rogov P."/>
            <person name="Rutman M."/>
            <person name="Schupbach R."/>
            <person name="Seaman C."/>
            <person name="Settipalli S."/>
            <person name="Sharpe T."/>
            <person name="Sheridan J."/>
            <person name="Sherpa N."/>
            <person name="Shi J."/>
            <person name="Smirnov S."/>
            <person name="Smith C."/>
            <person name="Sougnez C."/>
            <person name="Spencer B."/>
            <person name="Stalker J."/>
            <person name="Stange-thomann N."/>
            <person name="Stavropoulos S."/>
            <person name="Stetson K."/>
            <person name="Stone C."/>
            <person name="Stone S."/>
            <person name="Stubbs M."/>
            <person name="Talamas J."/>
            <person name="Tchuinga P."/>
            <person name="Tenzing P."/>
            <person name="Tesfaye S."/>
            <person name="Theodore J."/>
            <person name="Thoulutsang Y."/>
            <person name="Topham K."/>
            <person name="Towey S."/>
            <person name="Tsamla T."/>
            <person name="Tsomo N."/>
            <person name="Vallee D."/>
            <person name="Vassiliev H."/>
            <person name="Venkataraman V."/>
            <person name="Vinson J."/>
            <person name="Vo A."/>
            <person name="Wade C."/>
            <person name="Wang S."/>
            <person name="Wangchuk T."/>
            <person name="Wangdi T."/>
            <person name="Whittaker C."/>
            <person name="Wilkinson J."/>
            <person name="Wu Y."/>
            <person name="Wyman D."/>
            <person name="Yadav S."/>
            <person name="Yang S."/>
            <person name="Yang X."/>
            <person name="Yeager S."/>
            <person name="Yee E."/>
            <person name="Young G."/>
            <person name="Zainoun J."/>
            <person name="Zembeck L."/>
            <person name="Zimmer A."/>
            <person name="Zody M."/>
            <person name="Lander E."/>
        </authorList>
    </citation>
    <scope>NUCLEOTIDE SEQUENCE [LARGE SCALE GENOMIC DNA]</scope>
</reference>
<feature type="compositionally biased region" description="Polar residues" evidence="3">
    <location>
        <begin position="379"/>
        <end position="388"/>
    </location>
</feature>
<dbReference type="HOGENOM" id="CLU_686134_0_0_1"/>
<evidence type="ECO:0000256" key="3">
    <source>
        <dbReference type="SAM" id="MobiDB-lite"/>
    </source>
</evidence>
<keyword evidence="2" id="KW-0677">Repeat</keyword>
<dbReference type="Gene3D" id="3.30.710.10">
    <property type="entry name" value="Potassium Channel Kv1.1, Chain A"/>
    <property type="match status" value="1"/>
</dbReference>
<feature type="compositionally biased region" description="Basic and acidic residues" evidence="3">
    <location>
        <begin position="112"/>
        <end position="121"/>
    </location>
</feature>
<evidence type="ECO:0000313" key="6">
    <source>
        <dbReference type="Proteomes" id="UP000007875"/>
    </source>
</evidence>
<dbReference type="PANTHER" id="PTHR24412:SF466">
    <property type="entry name" value="RING CANAL KELCH PROTEIN"/>
    <property type="match status" value="1"/>
</dbReference>
<dbReference type="PANTHER" id="PTHR24412">
    <property type="entry name" value="KELCH PROTEIN"/>
    <property type="match status" value="1"/>
</dbReference>
<dbReference type="eggNOG" id="KOG4441">
    <property type="taxonomic scope" value="Eukaryota"/>
</dbReference>
<dbReference type="AlphaFoldDB" id="H2YL50"/>
<dbReference type="PROSITE" id="PS50097">
    <property type="entry name" value="BTB"/>
    <property type="match status" value="1"/>
</dbReference>
<proteinExistence type="predicted"/>
<dbReference type="InterPro" id="IPR011333">
    <property type="entry name" value="SKP1/BTB/POZ_sf"/>
</dbReference>
<dbReference type="SMART" id="SM00225">
    <property type="entry name" value="BTB"/>
    <property type="match status" value="1"/>
</dbReference>
<dbReference type="Ensembl" id="ENSCSAVT00000006129.1">
    <property type="protein sequence ID" value="ENSCSAVP00000006052.1"/>
    <property type="gene ID" value="ENSCSAVG00000003615.1"/>
</dbReference>
<evidence type="ECO:0000259" key="4">
    <source>
        <dbReference type="PROSITE" id="PS50097"/>
    </source>
</evidence>
<dbReference type="InParanoid" id="H2YL50"/>
<reference evidence="5" key="2">
    <citation type="submission" date="2025-08" db="UniProtKB">
        <authorList>
            <consortium name="Ensembl"/>
        </authorList>
    </citation>
    <scope>IDENTIFICATION</scope>
</reference>
<dbReference type="STRING" id="51511.ENSCSAVP00000006052"/>
<dbReference type="Proteomes" id="UP000007875">
    <property type="component" value="Unassembled WGS sequence"/>
</dbReference>
<keyword evidence="1" id="KW-0880">Kelch repeat</keyword>
<dbReference type="GeneTree" id="ENSGT00940000155635"/>
<evidence type="ECO:0000256" key="1">
    <source>
        <dbReference type="ARBA" id="ARBA00022441"/>
    </source>
</evidence>
<keyword evidence="6" id="KW-1185">Reference proteome</keyword>
<dbReference type="InterPro" id="IPR011705">
    <property type="entry name" value="BACK"/>
</dbReference>
<feature type="region of interest" description="Disordered" evidence="3">
    <location>
        <begin position="101"/>
        <end position="128"/>
    </location>
</feature>
<accession>H2YL50</accession>
<reference evidence="5" key="3">
    <citation type="submission" date="2025-09" db="UniProtKB">
        <authorList>
            <consortium name="Ensembl"/>
        </authorList>
    </citation>
    <scope>IDENTIFICATION</scope>
</reference>
<dbReference type="InterPro" id="IPR000210">
    <property type="entry name" value="BTB/POZ_dom"/>
</dbReference>
<dbReference type="SUPFAM" id="SSF54695">
    <property type="entry name" value="POZ domain"/>
    <property type="match status" value="1"/>
</dbReference>
<sequence>METLGSNSYNIEAGNNDITPSALKQKLTIGKENCKNGLEPLETHDTTNGTATQNGKEMTITKEVIEDLTIKCENGADERDYKMNSTPTEVGHRGEFTFSTVSSDSGGSSLSKGEDLHRQLDEGDDSENEADMTIECKTAYKKSSVLEWVDSQHHGSTIHTLDVFRKSKQFCDLVLQVGGREIYCHRVLVGGAARAIFDELSRGEQEAGNLSRIPLDGRSGLLSEAVEVLVDYIYTAKLIIPFDLLTAVYRASIQLGVERVTPLCRRSIIADLEPEQCVTTRRLASNVNDVELKQYLDNYIEDNFEAVSATNELLNLPRIKIEVLLTHNSGVAGILLSNPREGVIGHTTLGWVRDMIEQKGGRYFEELTEQIQRIPLDELNSSSTNGHNFNRKQSHDEPAKDY</sequence>
<evidence type="ECO:0000313" key="5">
    <source>
        <dbReference type="Ensembl" id="ENSCSAVP00000006052.1"/>
    </source>
</evidence>
<feature type="region of interest" description="Disordered" evidence="3">
    <location>
        <begin position="376"/>
        <end position="402"/>
    </location>
</feature>
<evidence type="ECO:0000256" key="2">
    <source>
        <dbReference type="ARBA" id="ARBA00022737"/>
    </source>
</evidence>
<feature type="compositionally biased region" description="Low complexity" evidence="3">
    <location>
        <begin position="101"/>
        <end position="111"/>
    </location>
</feature>